<reference evidence="1" key="2">
    <citation type="submission" date="2025-09" db="UniProtKB">
        <authorList>
            <consortium name="Ensembl"/>
        </authorList>
    </citation>
    <scope>IDENTIFICATION</scope>
</reference>
<evidence type="ECO:0000313" key="2">
    <source>
        <dbReference type="Proteomes" id="UP000265020"/>
    </source>
</evidence>
<dbReference type="AlphaFoldDB" id="A0A3Q2FS57"/>
<organism evidence="1 2">
    <name type="scientific">Cyprinodon variegatus</name>
    <name type="common">Sheepshead minnow</name>
    <dbReference type="NCBI Taxonomy" id="28743"/>
    <lineage>
        <taxon>Eukaryota</taxon>
        <taxon>Metazoa</taxon>
        <taxon>Chordata</taxon>
        <taxon>Craniata</taxon>
        <taxon>Vertebrata</taxon>
        <taxon>Euteleostomi</taxon>
        <taxon>Actinopterygii</taxon>
        <taxon>Neopterygii</taxon>
        <taxon>Teleostei</taxon>
        <taxon>Neoteleostei</taxon>
        <taxon>Acanthomorphata</taxon>
        <taxon>Ovalentaria</taxon>
        <taxon>Atherinomorphae</taxon>
        <taxon>Cyprinodontiformes</taxon>
        <taxon>Cyprinodontidae</taxon>
        <taxon>Cyprinodon</taxon>
    </lineage>
</organism>
<proteinExistence type="predicted"/>
<sequence length="55" mass="6112">METNTKNLRQEAQIKSSESLSECQLPLGQRLLCVFVAGVCGLIRITEPVLSESYK</sequence>
<evidence type="ECO:0000313" key="1">
    <source>
        <dbReference type="Ensembl" id="ENSCVAP00000009135.1"/>
    </source>
</evidence>
<accession>A0A3Q2FS57</accession>
<protein>
    <submittedName>
        <fullName evidence="1">Uncharacterized protein</fullName>
    </submittedName>
</protein>
<reference evidence="1" key="1">
    <citation type="submission" date="2025-08" db="UniProtKB">
        <authorList>
            <consortium name="Ensembl"/>
        </authorList>
    </citation>
    <scope>IDENTIFICATION</scope>
</reference>
<keyword evidence="2" id="KW-1185">Reference proteome</keyword>
<dbReference type="Proteomes" id="UP000265020">
    <property type="component" value="Unassembled WGS sequence"/>
</dbReference>
<name>A0A3Q2FS57_CYPVA</name>
<dbReference type="Ensembl" id="ENSCVAT00000000448.1">
    <property type="protein sequence ID" value="ENSCVAP00000009135.1"/>
    <property type="gene ID" value="ENSCVAG00000011053.1"/>
</dbReference>